<name>A0A4Y1ZDH7_9BACL</name>
<proteinExistence type="predicted"/>
<dbReference type="AlphaFoldDB" id="A0A4Y1ZDH7"/>
<reference evidence="2 3" key="1">
    <citation type="submission" date="2017-11" db="EMBL/GenBank/DDBJ databases">
        <title>Draft Genome Sequence of Sporolactobacillus inulinus NBRC 111894 Isolated from Koso, a Japanese Sugar-Vegetable Fermented Beverage.</title>
        <authorList>
            <person name="Chiou T.Y."/>
            <person name="Oshima K."/>
            <person name="Suda W."/>
            <person name="Hattori M."/>
            <person name="Takahashi T."/>
        </authorList>
    </citation>
    <scope>NUCLEOTIDE SEQUENCE [LARGE SCALE GENOMIC DNA]</scope>
    <source>
        <strain evidence="2 3">NBRC111894</strain>
    </source>
</reference>
<dbReference type="EMBL" id="BEXB01000021">
    <property type="protein sequence ID" value="GAY77089.1"/>
    <property type="molecule type" value="Genomic_DNA"/>
</dbReference>
<accession>A0A4Y1ZDH7</accession>
<feature type="region of interest" description="Disordered" evidence="1">
    <location>
        <begin position="71"/>
        <end position="92"/>
    </location>
</feature>
<protein>
    <submittedName>
        <fullName evidence="2">Uncharacterized protein</fullName>
    </submittedName>
</protein>
<dbReference type="Proteomes" id="UP000319716">
    <property type="component" value="Unassembled WGS sequence"/>
</dbReference>
<feature type="compositionally biased region" description="Polar residues" evidence="1">
    <location>
        <begin position="74"/>
        <end position="92"/>
    </location>
</feature>
<comment type="caution">
    <text evidence="2">The sequence shown here is derived from an EMBL/GenBank/DDBJ whole genome shotgun (WGS) entry which is preliminary data.</text>
</comment>
<gene>
    <name evidence="2" type="ORF">NBRC111894_2643</name>
</gene>
<evidence type="ECO:0000256" key="1">
    <source>
        <dbReference type="SAM" id="MobiDB-lite"/>
    </source>
</evidence>
<organism evidence="2 3">
    <name type="scientific">Sporolactobacillus inulinus</name>
    <dbReference type="NCBI Taxonomy" id="2078"/>
    <lineage>
        <taxon>Bacteria</taxon>
        <taxon>Bacillati</taxon>
        <taxon>Bacillota</taxon>
        <taxon>Bacilli</taxon>
        <taxon>Bacillales</taxon>
        <taxon>Sporolactobacillaceae</taxon>
        <taxon>Sporolactobacillus</taxon>
    </lineage>
</organism>
<sequence length="92" mass="10438">MLYWIMRMDRAGTISESETAVDQGDSPAYQALESKMKRLASKATPSVQRLDATKLSSQPELQNQLERMVRQVMTRDQQTSHQPTETSHSSPQ</sequence>
<evidence type="ECO:0000313" key="3">
    <source>
        <dbReference type="Proteomes" id="UP000319716"/>
    </source>
</evidence>
<evidence type="ECO:0000313" key="2">
    <source>
        <dbReference type="EMBL" id="GAY77089.1"/>
    </source>
</evidence>